<dbReference type="Proteomes" id="UP000248714">
    <property type="component" value="Unassembled WGS sequence"/>
</dbReference>
<protein>
    <submittedName>
        <fullName evidence="1">Uncharacterized protein</fullName>
    </submittedName>
</protein>
<keyword evidence="4" id="KW-1185">Reference proteome</keyword>
<organism evidence="1 3">
    <name type="scientific">Lentzea atacamensis</name>
    <dbReference type="NCBI Taxonomy" id="531938"/>
    <lineage>
        <taxon>Bacteria</taxon>
        <taxon>Bacillati</taxon>
        <taxon>Actinomycetota</taxon>
        <taxon>Actinomycetes</taxon>
        <taxon>Pseudonocardiales</taxon>
        <taxon>Pseudonocardiaceae</taxon>
        <taxon>Lentzea</taxon>
    </lineage>
</organism>
<sequence>MTELRSPGMRADVIAALEVLATLVPEAVERWPGLTEAVHRLVDDTVRGRRDVAESVGWTLRDEHEVAAIRAVPVPLLGVLDQLDPVAPDPAHLRHPRWPHVRTAAENAREVLTPST</sequence>
<gene>
    <name evidence="2" type="ORF">C8D87_102303</name>
    <name evidence="1" type="ORF">C8D88_101553</name>
</gene>
<evidence type="ECO:0000313" key="3">
    <source>
        <dbReference type="Proteomes" id="UP000246005"/>
    </source>
</evidence>
<dbReference type="NCBIfam" id="NF047838">
    <property type="entry name" value="SCO4402_fam"/>
    <property type="match status" value="1"/>
</dbReference>
<dbReference type="EMBL" id="QGHB01000001">
    <property type="protein sequence ID" value="PWK90536.1"/>
    <property type="molecule type" value="Genomic_DNA"/>
</dbReference>
<comment type="caution">
    <text evidence="1">The sequence shown here is derived from an EMBL/GenBank/DDBJ whole genome shotgun (WGS) entry which is preliminary data.</text>
</comment>
<dbReference type="InterPro" id="IPR057705">
    <property type="entry name" value="DUF7945"/>
</dbReference>
<dbReference type="OrthoDB" id="8454954at2"/>
<dbReference type="RefSeq" id="WP_146231359.1">
    <property type="nucleotide sequence ID" value="NZ_QGHB01000001.1"/>
</dbReference>
<evidence type="ECO:0000313" key="4">
    <source>
        <dbReference type="Proteomes" id="UP000248714"/>
    </source>
</evidence>
<reference evidence="1 3" key="1">
    <citation type="submission" date="2018-05" db="EMBL/GenBank/DDBJ databases">
        <title>Genomic Encyclopedia of Type Strains, Phase IV (KMG-IV): sequencing the most valuable type-strain genomes for metagenomic binning, comparative biology and taxonomic classification.</title>
        <authorList>
            <person name="Goeker M."/>
        </authorList>
    </citation>
    <scope>NUCLEOTIDE SEQUENCE [LARGE SCALE GENOMIC DNA]</scope>
    <source>
        <strain evidence="2 4">DSM 45479</strain>
        <strain evidence="1 3">DSM 45480</strain>
    </source>
</reference>
<name>A0A316ID81_9PSEU</name>
<dbReference type="Proteomes" id="UP000246005">
    <property type="component" value="Unassembled WGS sequence"/>
</dbReference>
<dbReference type="EMBL" id="QLTT01000002">
    <property type="protein sequence ID" value="RAS68239.1"/>
    <property type="molecule type" value="Genomic_DNA"/>
</dbReference>
<evidence type="ECO:0000313" key="2">
    <source>
        <dbReference type="EMBL" id="RAS68239.1"/>
    </source>
</evidence>
<proteinExistence type="predicted"/>
<dbReference type="Pfam" id="PF25656">
    <property type="entry name" value="DUF7945"/>
    <property type="match status" value="1"/>
</dbReference>
<dbReference type="AlphaFoldDB" id="A0A316ID81"/>
<accession>A0A316ID81</accession>
<evidence type="ECO:0000313" key="1">
    <source>
        <dbReference type="EMBL" id="PWK90536.1"/>
    </source>
</evidence>